<evidence type="ECO:0000313" key="4">
    <source>
        <dbReference type="EMBL" id="WAR18635.1"/>
    </source>
</evidence>
<dbReference type="Proteomes" id="UP001164746">
    <property type="component" value="Chromosome 11"/>
</dbReference>
<evidence type="ECO:0000256" key="2">
    <source>
        <dbReference type="SAM" id="MobiDB-lite"/>
    </source>
</evidence>
<evidence type="ECO:0000313" key="5">
    <source>
        <dbReference type="Proteomes" id="UP001164746"/>
    </source>
</evidence>
<keyword evidence="1" id="KW-0863">Zinc-finger</keyword>
<proteinExistence type="predicted"/>
<feature type="domain" description="C2H2-type" evidence="3">
    <location>
        <begin position="17"/>
        <end position="45"/>
    </location>
</feature>
<keyword evidence="1" id="KW-0479">Metal-binding</keyword>
<keyword evidence="5" id="KW-1185">Reference proteome</keyword>
<feature type="compositionally biased region" description="Polar residues" evidence="2">
    <location>
        <begin position="65"/>
        <end position="85"/>
    </location>
</feature>
<dbReference type="EMBL" id="CP111022">
    <property type="protein sequence ID" value="WAR18635.1"/>
    <property type="molecule type" value="Genomic_DNA"/>
</dbReference>
<sequence>MTRLHKTNGRQYARTEFRCRHCNNQFPNYKQLYQHVVENHPLRQQRGGRRAPASRHLDVNELPHHSNTNNRNASAPHTAADSNLANDMDVPMNDMEHSDQTDSSESNDENEHVNNNQVDESALVVCEDNRYTKPTVVYTGEDAGSKMIECLLNEERQILEILSHIQPMDISKEEREDIISKATYCCICKKAFTLHDRMYNRITMENVRRYKTIEIIHNKKRLDKVTAKPTYKDTTILNEDLVAVELYKSKVNLVKPIFCGMSILDLSKCLMYDFWYNHIKRKYPTSTLLMSDTDSILACYQTEDIYKDMKSSMCHFDTS</sequence>
<keyword evidence="1" id="KW-0862">Zinc</keyword>
<dbReference type="PROSITE" id="PS50157">
    <property type="entry name" value="ZINC_FINGER_C2H2_2"/>
    <property type="match status" value="1"/>
</dbReference>
<accession>A0ABY7F8W4</accession>
<name>A0ABY7F8W4_MYAAR</name>
<feature type="region of interest" description="Disordered" evidence="2">
    <location>
        <begin position="60"/>
        <end position="121"/>
    </location>
</feature>
<dbReference type="PANTHER" id="PTHR31511:SF12">
    <property type="entry name" value="RHO TERMINATION FACTOR N-TERMINAL DOMAIN-CONTAINING PROTEIN"/>
    <property type="match status" value="1"/>
</dbReference>
<dbReference type="InterPro" id="IPR013087">
    <property type="entry name" value="Znf_C2H2_type"/>
</dbReference>
<protein>
    <recommendedName>
        <fullName evidence="3">C2H2-type domain-containing protein</fullName>
    </recommendedName>
</protein>
<feature type="non-terminal residue" evidence="4">
    <location>
        <position position="319"/>
    </location>
</feature>
<dbReference type="PROSITE" id="PS00028">
    <property type="entry name" value="ZINC_FINGER_C2H2_1"/>
    <property type="match status" value="1"/>
</dbReference>
<evidence type="ECO:0000259" key="3">
    <source>
        <dbReference type="PROSITE" id="PS50157"/>
    </source>
</evidence>
<evidence type="ECO:0000256" key="1">
    <source>
        <dbReference type="PROSITE-ProRule" id="PRU00042"/>
    </source>
</evidence>
<organism evidence="4 5">
    <name type="scientific">Mya arenaria</name>
    <name type="common">Soft-shell clam</name>
    <dbReference type="NCBI Taxonomy" id="6604"/>
    <lineage>
        <taxon>Eukaryota</taxon>
        <taxon>Metazoa</taxon>
        <taxon>Spiralia</taxon>
        <taxon>Lophotrochozoa</taxon>
        <taxon>Mollusca</taxon>
        <taxon>Bivalvia</taxon>
        <taxon>Autobranchia</taxon>
        <taxon>Heteroconchia</taxon>
        <taxon>Euheterodonta</taxon>
        <taxon>Imparidentia</taxon>
        <taxon>Neoheterodontei</taxon>
        <taxon>Myida</taxon>
        <taxon>Myoidea</taxon>
        <taxon>Myidae</taxon>
        <taxon>Mya</taxon>
    </lineage>
</organism>
<dbReference type="PANTHER" id="PTHR31511">
    <property type="entry name" value="PROTEIN CBG23764"/>
    <property type="match status" value="1"/>
</dbReference>
<reference evidence="4" key="1">
    <citation type="submission" date="2022-11" db="EMBL/GenBank/DDBJ databases">
        <title>Centuries of genome instability and evolution in soft-shell clam transmissible cancer (bioRxiv).</title>
        <authorList>
            <person name="Hart S.F.M."/>
            <person name="Yonemitsu M.A."/>
            <person name="Giersch R.M."/>
            <person name="Beal B.F."/>
            <person name="Arriagada G."/>
            <person name="Davis B.W."/>
            <person name="Ostrander E.A."/>
            <person name="Goff S.P."/>
            <person name="Metzger M.J."/>
        </authorList>
    </citation>
    <scope>NUCLEOTIDE SEQUENCE</scope>
    <source>
        <strain evidence="4">MELC-2E11</strain>
        <tissue evidence="4">Siphon/mantle</tissue>
    </source>
</reference>
<gene>
    <name evidence="4" type="ORF">MAR_000473</name>
</gene>